<name>A0A0B5BFB1_9BACT</name>
<gene>
    <name evidence="8" type="ORF">GPICK_04700</name>
</gene>
<dbReference type="InterPro" id="IPR019020">
    <property type="entry name" value="Cyt-c552/DMSO_Rdtase_haem-bd"/>
</dbReference>
<keyword evidence="1" id="KW-0813">Transport</keyword>
<evidence type="ECO:0000256" key="4">
    <source>
        <dbReference type="ARBA" id="ARBA00022982"/>
    </source>
</evidence>
<evidence type="ECO:0000256" key="1">
    <source>
        <dbReference type="ARBA" id="ARBA00022448"/>
    </source>
</evidence>
<dbReference type="Pfam" id="PF09459">
    <property type="entry name" value="EB_dh"/>
    <property type="match status" value="1"/>
</dbReference>
<keyword evidence="5" id="KW-0408">Iron</keyword>
<proteinExistence type="predicted"/>
<organism evidence="8 9">
    <name type="scientific">Geobacter pickeringii</name>
    <dbReference type="NCBI Taxonomy" id="345632"/>
    <lineage>
        <taxon>Bacteria</taxon>
        <taxon>Pseudomonadati</taxon>
        <taxon>Thermodesulfobacteriota</taxon>
        <taxon>Desulfuromonadia</taxon>
        <taxon>Geobacterales</taxon>
        <taxon>Geobacteraceae</taxon>
        <taxon>Geobacter</taxon>
    </lineage>
</organism>
<evidence type="ECO:0000313" key="9">
    <source>
        <dbReference type="Proteomes" id="UP000057609"/>
    </source>
</evidence>
<dbReference type="AlphaFoldDB" id="A0A0B5BFB1"/>
<evidence type="ECO:0000256" key="2">
    <source>
        <dbReference type="ARBA" id="ARBA00022617"/>
    </source>
</evidence>
<dbReference type="GO" id="GO:0020037">
    <property type="term" value="F:heme binding"/>
    <property type="evidence" value="ECO:0007669"/>
    <property type="project" value="InterPro"/>
</dbReference>
<reference evidence="8 9" key="1">
    <citation type="journal article" date="2015" name="Genome Announc.">
        <title>Complete Genome of Geobacter pickeringii G13T, a Metal-Reducing Isolate from Sedimentary Kaolin Deposits.</title>
        <authorList>
            <person name="Badalamenti J.P."/>
            <person name="Bond D.R."/>
        </authorList>
    </citation>
    <scope>NUCLEOTIDE SEQUENCE [LARGE SCALE GENOMIC DNA]</scope>
    <source>
        <strain evidence="8 9">G13</strain>
    </source>
</reference>
<feature type="domain" description="Cytochrome c-552/DMSO reductase-like haem-binding" evidence="7">
    <location>
        <begin position="40"/>
        <end position="294"/>
    </location>
</feature>
<evidence type="ECO:0000256" key="5">
    <source>
        <dbReference type="ARBA" id="ARBA00023004"/>
    </source>
</evidence>
<evidence type="ECO:0000256" key="3">
    <source>
        <dbReference type="ARBA" id="ARBA00022723"/>
    </source>
</evidence>
<evidence type="ECO:0000256" key="6">
    <source>
        <dbReference type="SAM" id="SignalP"/>
    </source>
</evidence>
<accession>A0A0B5BFB1</accession>
<feature type="signal peptide" evidence="6">
    <location>
        <begin position="1"/>
        <end position="20"/>
    </location>
</feature>
<protein>
    <recommendedName>
        <fullName evidence="7">Cytochrome c-552/DMSO reductase-like haem-binding domain-containing protein</fullName>
    </recommendedName>
</protein>
<feature type="chain" id="PRO_5002100164" description="Cytochrome c-552/DMSO reductase-like haem-binding domain-containing protein" evidence="6">
    <location>
        <begin position="21"/>
        <end position="307"/>
    </location>
</feature>
<evidence type="ECO:0000313" key="8">
    <source>
        <dbReference type="EMBL" id="AJE02761.1"/>
    </source>
</evidence>
<dbReference type="HOGENOM" id="CLU_905397_0_0_7"/>
<dbReference type="STRING" id="345632.GPICK_04700"/>
<dbReference type="GO" id="GO:0046872">
    <property type="term" value="F:metal ion binding"/>
    <property type="evidence" value="ECO:0007669"/>
    <property type="project" value="UniProtKB-KW"/>
</dbReference>
<keyword evidence="6" id="KW-0732">Signal</keyword>
<keyword evidence="4" id="KW-0249">Electron transport</keyword>
<keyword evidence="2" id="KW-0349">Heme</keyword>
<keyword evidence="3" id="KW-0479">Metal-binding</keyword>
<sequence>MCLTLALMAFILLPSTGRSADLTVVKVAGITNGLDPADPAWGGVASVPLALQNRMDWPDRHVFPTTAPRIFTMKAIHDGTTIYFRFEWSDSSQNTTITDVPTYPDGCAIMFPMWDWTNPCTPAFADNMFMGFFQWNPLDFVAVLPPYNYTTCTPPYNLVTNIIMWKANLKNKPQNLMAMGELGTVHKTGTGNGTTFTNQAEGVQAPSTPALPLPRTPPATASAFPAPTLAPVPSQNITSSQRWAAGVWTVIIKRPMSSADPNAQFDFANAVSRTGIPFALANWDGQLQERANRKFATADWLRMDIQP</sequence>
<evidence type="ECO:0000259" key="7">
    <source>
        <dbReference type="Pfam" id="PF09459"/>
    </source>
</evidence>
<dbReference type="Proteomes" id="UP000057609">
    <property type="component" value="Chromosome"/>
</dbReference>
<keyword evidence="9" id="KW-1185">Reference proteome</keyword>
<dbReference type="KEGG" id="gpi:GPICK_04700"/>
<dbReference type="EMBL" id="CP009788">
    <property type="protein sequence ID" value="AJE02761.1"/>
    <property type="molecule type" value="Genomic_DNA"/>
</dbReference>
<dbReference type="Gene3D" id="2.60.40.1190">
    <property type="match status" value="1"/>
</dbReference>